<gene>
    <name evidence="2" type="ORF">UFOVP1290_279</name>
</gene>
<feature type="compositionally biased region" description="Basic residues" evidence="1">
    <location>
        <begin position="16"/>
        <end position="34"/>
    </location>
</feature>
<proteinExistence type="predicted"/>
<sequence length="45" mass="5362">MKKSKKIRNSFAILAKGRRSGVHKNKKNKRKNGKNKQEEFLNEEY</sequence>
<evidence type="ECO:0000313" key="2">
    <source>
        <dbReference type="EMBL" id="CAB4196759.1"/>
    </source>
</evidence>
<organism evidence="2">
    <name type="scientific">uncultured Caudovirales phage</name>
    <dbReference type="NCBI Taxonomy" id="2100421"/>
    <lineage>
        <taxon>Viruses</taxon>
        <taxon>Duplodnaviria</taxon>
        <taxon>Heunggongvirae</taxon>
        <taxon>Uroviricota</taxon>
        <taxon>Caudoviricetes</taxon>
        <taxon>Peduoviridae</taxon>
        <taxon>Maltschvirus</taxon>
        <taxon>Maltschvirus maltsch</taxon>
    </lineage>
</organism>
<protein>
    <submittedName>
        <fullName evidence="2">Uncharacterized protein</fullName>
    </submittedName>
</protein>
<feature type="region of interest" description="Disordered" evidence="1">
    <location>
        <begin position="1"/>
        <end position="45"/>
    </location>
</feature>
<dbReference type="EMBL" id="LR797252">
    <property type="protein sequence ID" value="CAB4196759.1"/>
    <property type="molecule type" value="Genomic_DNA"/>
</dbReference>
<evidence type="ECO:0000256" key="1">
    <source>
        <dbReference type="SAM" id="MobiDB-lite"/>
    </source>
</evidence>
<name>A0A6J5RIB0_9CAUD</name>
<accession>A0A6J5RIB0</accession>
<reference evidence="2" key="1">
    <citation type="submission" date="2020-05" db="EMBL/GenBank/DDBJ databases">
        <authorList>
            <person name="Chiriac C."/>
            <person name="Salcher M."/>
            <person name="Ghai R."/>
            <person name="Kavagutti S V."/>
        </authorList>
    </citation>
    <scope>NUCLEOTIDE SEQUENCE</scope>
</reference>